<dbReference type="GO" id="GO:0004523">
    <property type="term" value="F:RNA-DNA hybrid ribonuclease activity"/>
    <property type="evidence" value="ECO:0007669"/>
    <property type="project" value="InterPro"/>
</dbReference>
<dbReference type="SUPFAM" id="SSF53098">
    <property type="entry name" value="Ribonuclease H-like"/>
    <property type="match status" value="1"/>
</dbReference>
<name>A0A803QDC9_CANSA</name>
<protein>
    <recommendedName>
        <fullName evidence="1">RNase H type-1 domain-containing protein</fullName>
    </recommendedName>
</protein>
<dbReference type="CDD" id="cd06222">
    <property type="entry name" value="RNase_H_like"/>
    <property type="match status" value="1"/>
</dbReference>
<sequence length="381" mass="43016">MAFLMKWAWKLLVEDNSLWVQIVNAKYMRNKDFFDIEAQPSDSTMWKAILKARQYIHKGICIRIGNGEDTSIWFHPWVPGGDLQPEPLKDATEGISMVRNFIRDNGWNEDLSKNDVVESAIRLPPHKKQNSQSLWYLGSLLPPLLNGNRRLLSPVLGVSSGQSCLVWKGSYNHGKNMVFEEFCCAQEYLYTNQHRGTQHQCRLAELDGKQNAQHSLQTEWLPPPINWRMCNTDAAIGNRVSARAAVFRDEQGTITNAFTTKLFYRDSLAGEIASLCSGAEAAVQLGLKMVIFQSDSVGAIEAVKSNSQSIASLNHNVQQLVTKFQGLTSKLVLWEINWIPRKLNGVAHEVAQWAIRTYIFGRVGLPNFDSFLSDERTDGCL</sequence>
<dbReference type="AlphaFoldDB" id="A0A803QDC9"/>
<organism evidence="2 3">
    <name type="scientific">Cannabis sativa</name>
    <name type="common">Hemp</name>
    <name type="synonym">Marijuana</name>
    <dbReference type="NCBI Taxonomy" id="3483"/>
    <lineage>
        <taxon>Eukaryota</taxon>
        <taxon>Viridiplantae</taxon>
        <taxon>Streptophyta</taxon>
        <taxon>Embryophyta</taxon>
        <taxon>Tracheophyta</taxon>
        <taxon>Spermatophyta</taxon>
        <taxon>Magnoliopsida</taxon>
        <taxon>eudicotyledons</taxon>
        <taxon>Gunneridae</taxon>
        <taxon>Pentapetalae</taxon>
        <taxon>rosids</taxon>
        <taxon>fabids</taxon>
        <taxon>Rosales</taxon>
        <taxon>Cannabaceae</taxon>
        <taxon>Cannabis</taxon>
    </lineage>
</organism>
<dbReference type="InterPro" id="IPR053151">
    <property type="entry name" value="RNase_H-like"/>
</dbReference>
<evidence type="ECO:0000313" key="3">
    <source>
        <dbReference type="Proteomes" id="UP000596661"/>
    </source>
</evidence>
<reference evidence="2" key="1">
    <citation type="submission" date="2018-11" db="EMBL/GenBank/DDBJ databases">
        <authorList>
            <person name="Grassa J C."/>
        </authorList>
    </citation>
    <scope>NUCLEOTIDE SEQUENCE [LARGE SCALE GENOMIC DNA]</scope>
</reference>
<evidence type="ECO:0000313" key="2">
    <source>
        <dbReference type="EnsemblPlants" id="cds.evm.model.09.1099"/>
    </source>
</evidence>
<dbReference type="Pfam" id="PF13456">
    <property type="entry name" value="RVT_3"/>
    <property type="match status" value="1"/>
</dbReference>
<dbReference type="Proteomes" id="UP000596661">
    <property type="component" value="Chromosome 9"/>
</dbReference>
<dbReference type="InterPro" id="IPR036397">
    <property type="entry name" value="RNaseH_sf"/>
</dbReference>
<dbReference type="InterPro" id="IPR002156">
    <property type="entry name" value="RNaseH_domain"/>
</dbReference>
<dbReference type="InterPro" id="IPR012337">
    <property type="entry name" value="RNaseH-like_sf"/>
</dbReference>
<keyword evidence="3" id="KW-1185">Reference proteome</keyword>
<dbReference type="InterPro" id="IPR044730">
    <property type="entry name" value="RNase_H-like_dom_plant"/>
</dbReference>
<dbReference type="Gramene" id="evm.model.09.1099">
    <property type="protein sequence ID" value="cds.evm.model.09.1099"/>
    <property type="gene ID" value="evm.TU.09.1099"/>
</dbReference>
<evidence type="ECO:0000259" key="1">
    <source>
        <dbReference type="Pfam" id="PF13456"/>
    </source>
</evidence>
<accession>A0A803QDC9</accession>
<proteinExistence type="predicted"/>
<dbReference type="Gene3D" id="3.30.420.10">
    <property type="entry name" value="Ribonuclease H-like superfamily/Ribonuclease H"/>
    <property type="match status" value="1"/>
</dbReference>
<dbReference type="EMBL" id="UZAU01000737">
    <property type="status" value="NOT_ANNOTATED_CDS"/>
    <property type="molecule type" value="Genomic_DNA"/>
</dbReference>
<dbReference type="EnsemblPlants" id="evm.model.09.1099">
    <property type="protein sequence ID" value="cds.evm.model.09.1099"/>
    <property type="gene ID" value="evm.TU.09.1099"/>
</dbReference>
<dbReference type="GO" id="GO:0003676">
    <property type="term" value="F:nucleic acid binding"/>
    <property type="evidence" value="ECO:0007669"/>
    <property type="project" value="InterPro"/>
</dbReference>
<reference evidence="2" key="2">
    <citation type="submission" date="2021-03" db="UniProtKB">
        <authorList>
            <consortium name="EnsemblPlants"/>
        </authorList>
    </citation>
    <scope>IDENTIFICATION</scope>
</reference>
<dbReference type="PANTHER" id="PTHR47723:SF19">
    <property type="entry name" value="POLYNUCLEOTIDYL TRANSFERASE, RIBONUCLEASE H-LIKE SUPERFAMILY PROTEIN"/>
    <property type="match status" value="1"/>
</dbReference>
<dbReference type="PANTHER" id="PTHR47723">
    <property type="entry name" value="OS05G0353850 PROTEIN"/>
    <property type="match status" value="1"/>
</dbReference>
<feature type="domain" description="RNase H type-1" evidence="1">
    <location>
        <begin position="231"/>
        <end position="354"/>
    </location>
</feature>